<sequence length="76" mass="8685">MGTACMLYQSKTHYFIAKYCSCSIDYPRMSARFYVLLFCKEMFLLVDAHSNIAETGCNCCFHFSNSTKSKKDGVQV</sequence>
<dbReference type="Gramene" id="AET4Gv20676000.9">
    <property type="protein sequence ID" value="AET4Gv20676000.9"/>
    <property type="gene ID" value="AET4Gv20676000"/>
</dbReference>
<dbReference type="AlphaFoldDB" id="A0A453IU17"/>
<reference evidence="2" key="1">
    <citation type="journal article" date="2014" name="Science">
        <title>Ancient hybridizations among the ancestral genomes of bread wheat.</title>
        <authorList>
            <consortium name="International Wheat Genome Sequencing Consortium,"/>
            <person name="Marcussen T."/>
            <person name="Sandve S.R."/>
            <person name="Heier L."/>
            <person name="Spannagl M."/>
            <person name="Pfeifer M."/>
            <person name="Jakobsen K.S."/>
            <person name="Wulff B.B."/>
            <person name="Steuernagel B."/>
            <person name="Mayer K.F."/>
            <person name="Olsen O.A."/>
        </authorList>
    </citation>
    <scope>NUCLEOTIDE SEQUENCE [LARGE SCALE GENOMIC DNA]</scope>
    <source>
        <strain evidence="2">cv. AL8/78</strain>
    </source>
</reference>
<organism evidence="1 2">
    <name type="scientific">Aegilops tauschii subsp. strangulata</name>
    <name type="common">Goatgrass</name>
    <dbReference type="NCBI Taxonomy" id="200361"/>
    <lineage>
        <taxon>Eukaryota</taxon>
        <taxon>Viridiplantae</taxon>
        <taxon>Streptophyta</taxon>
        <taxon>Embryophyta</taxon>
        <taxon>Tracheophyta</taxon>
        <taxon>Spermatophyta</taxon>
        <taxon>Magnoliopsida</taxon>
        <taxon>Liliopsida</taxon>
        <taxon>Poales</taxon>
        <taxon>Poaceae</taxon>
        <taxon>BOP clade</taxon>
        <taxon>Pooideae</taxon>
        <taxon>Triticodae</taxon>
        <taxon>Triticeae</taxon>
        <taxon>Triticinae</taxon>
        <taxon>Aegilops</taxon>
    </lineage>
</organism>
<reference evidence="1" key="4">
    <citation type="submission" date="2019-03" db="UniProtKB">
        <authorList>
            <consortium name="EnsemblPlants"/>
        </authorList>
    </citation>
    <scope>IDENTIFICATION</scope>
</reference>
<evidence type="ECO:0000313" key="2">
    <source>
        <dbReference type="Proteomes" id="UP000015105"/>
    </source>
</evidence>
<accession>A0A453IU17</accession>
<proteinExistence type="predicted"/>
<reference evidence="2" key="2">
    <citation type="journal article" date="2017" name="Nat. Plants">
        <title>The Aegilops tauschii genome reveals multiple impacts of transposons.</title>
        <authorList>
            <person name="Zhao G."/>
            <person name="Zou C."/>
            <person name="Li K."/>
            <person name="Wang K."/>
            <person name="Li T."/>
            <person name="Gao L."/>
            <person name="Zhang X."/>
            <person name="Wang H."/>
            <person name="Yang Z."/>
            <person name="Liu X."/>
            <person name="Jiang W."/>
            <person name="Mao L."/>
            <person name="Kong X."/>
            <person name="Jiao Y."/>
            <person name="Jia J."/>
        </authorList>
    </citation>
    <scope>NUCLEOTIDE SEQUENCE [LARGE SCALE GENOMIC DNA]</scope>
    <source>
        <strain evidence="2">cv. AL8/78</strain>
    </source>
</reference>
<reference evidence="1" key="5">
    <citation type="journal article" date="2021" name="G3 (Bethesda)">
        <title>Aegilops tauschii genome assembly Aet v5.0 features greater sequence contiguity and improved annotation.</title>
        <authorList>
            <person name="Wang L."/>
            <person name="Zhu T."/>
            <person name="Rodriguez J.C."/>
            <person name="Deal K.R."/>
            <person name="Dubcovsky J."/>
            <person name="McGuire P.E."/>
            <person name="Lux T."/>
            <person name="Spannagl M."/>
            <person name="Mayer K.F.X."/>
            <person name="Baldrich P."/>
            <person name="Meyers B.C."/>
            <person name="Huo N."/>
            <person name="Gu Y.Q."/>
            <person name="Zhou H."/>
            <person name="Devos K.M."/>
            <person name="Bennetzen J.L."/>
            <person name="Unver T."/>
            <person name="Budak H."/>
            <person name="Gulick P.J."/>
            <person name="Galiba G."/>
            <person name="Kalapos B."/>
            <person name="Nelson D.R."/>
            <person name="Li P."/>
            <person name="You F.M."/>
            <person name="Luo M.C."/>
            <person name="Dvorak J."/>
        </authorList>
    </citation>
    <scope>NUCLEOTIDE SEQUENCE [LARGE SCALE GENOMIC DNA]</scope>
    <source>
        <strain evidence="1">cv. AL8/78</strain>
    </source>
</reference>
<keyword evidence="2" id="KW-1185">Reference proteome</keyword>
<reference evidence="1" key="3">
    <citation type="journal article" date="2017" name="Nature">
        <title>Genome sequence of the progenitor of the wheat D genome Aegilops tauschii.</title>
        <authorList>
            <person name="Luo M.C."/>
            <person name="Gu Y.Q."/>
            <person name="Puiu D."/>
            <person name="Wang H."/>
            <person name="Twardziok S.O."/>
            <person name="Deal K.R."/>
            <person name="Huo N."/>
            <person name="Zhu T."/>
            <person name="Wang L."/>
            <person name="Wang Y."/>
            <person name="McGuire P.E."/>
            <person name="Liu S."/>
            <person name="Long H."/>
            <person name="Ramasamy R.K."/>
            <person name="Rodriguez J.C."/>
            <person name="Van S.L."/>
            <person name="Yuan L."/>
            <person name="Wang Z."/>
            <person name="Xia Z."/>
            <person name="Xiao L."/>
            <person name="Anderson O.D."/>
            <person name="Ouyang S."/>
            <person name="Liang Y."/>
            <person name="Zimin A.V."/>
            <person name="Pertea G."/>
            <person name="Qi P."/>
            <person name="Bennetzen J.L."/>
            <person name="Dai X."/>
            <person name="Dawson M.W."/>
            <person name="Muller H.G."/>
            <person name="Kugler K."/>
            <person name="Rivarola-Duarte L."/>
            <person name="Spannagl M."/>
            <person name="Mayer K.F.X."/>
            <person name="Lu F.H."/>
            <person name="Bevan M.W."/>
            <person name="Leroy P."/>
            <person name="Li P."/>
            <person name="You F.M."/>
            <person name="Sun Q."/>
            <person name="Liu Z."/>
            <person name="Lyons E."/>
            <person name="Wicker T."/>
            <person name="Salzberg S.L."/>
            <person name="Devos K.M."/>
            <person name="Dvorak J."/>
        </authorList>
    </citation>
    <scope>NUCLEOTIDE SEQUENCE [LARGE SCALE GENOMIC DNA]</scope>
    <source>
        <strain evidence="1">cv. AL8/78</strain>
    </source>
</reference>
<dbReference type="EnsemblPlants" id="AET4Gv20676000.9">
    <property type="protein sequence ID" value="AET4Gv20676000.9"/>
    <property type="gene ID" value="AET4Gv20676000"/>
</dbReference>
<name>A0A453IU17_AEGTS</name>
<protein>
    <submittedName>
        <fullName evidence="1">Uncharacterized protein</fullName>
    </submittedName>
</protein>
<evidence type="ECO:0000313" key="1">
    <source>
        <dbReference type="EnsemblPlants" id="AET4Gv20676000.9"/>
    </source>
</evidence>
<dbReference type="Proteomes" id="UP000015105">
    <property type="component" value="Chromosome 4D"/>
</dbReference>